<name>A0A433MH39_9BURK</name>
<evidence type="ECO:0000313" key="2">
    <source>
        <dbReference type="EMBL" id="RUR67349.1"/>
    </source>
</evidence>
<dbReference type="AlphaFoldDB" id="A0A433MH39"/>
<proteinExistence type="predicted"/>
<accession>A0A433MH39</accession>
<dbReference type="OrthoDB" id="8855474at2"/>
<dbReference type="RefSeq" id="WP_126021514.1">
    <property type="nucleotide sequence ID" value="NZ_RXFT01000003.1"/>
</dbReference>
<keyword evidence="1" id="KW-1133">Transmembrane helix</keyword>
<dbReference type="EMBL" id="RXFT01000003">
    <property type="protein sequence ID" value="RUR67349.1"/>
    <property type="molecule type" value="Genomic_DNA"/>
</dbReference>
<dbReference type="Proteomes" id="UP000281118">
    <property type="component" value="Unassembled WGS sequence"/>
</dbReference>
<comment type="caution">
    <text evidence="2">The sequence shown here is derived from an EMBL/GenBank/DDBJ whole genome shotgun (WGS) entry which is preliminary data.</text>
</comment>
<feature type="transmembrane region" description="Helical" evidence="1">
    <location>
        <begin position="7"/>
        <end position="24"/>
    </location>
</feature>
<organism evidence="2 3">
    <name type="scientific">Variovorax guangxiensis</name>
    <dbReference type="NCBI Taxonomy" id="1775474"/>
    <lineage>
        <taxon>Bacteria</taxon>
        <taxon>Pseudomonadati</taxon>
        <taxon>Pseudomonadota</taxon>
        <taxon>Betaproteobacteria</taxon>
        <taxon>Burkholderiales</taxon>
        <taxon>Comamonadaceae</taxon>
        <taxon>Variovorax</taxon>
    </lineage>
</organism>
<evidence type="ECO:0000313" key="3">
    <source>
        <dbReference type="Proteomes" id="UP000281118"/>
    </source>
</evidence>
<protein>
    <submittedName>
        <fullName evidence="2">Uncharacterized protein</fullName>
    </submittedName>
</protein>
<keyword evidence="1" id="KW-0812">Transmembrane</keyword>
<feature type="transmembrane region" description="Helical" evidence="1">
    <location>
        <begin position="94"/>
        <end position="117"/>
    </location>
</feature>
<reference evidence="2 3" key="1">
    <citation type="submission" date="2018-12" db="EMBL/GenBank/DDBJ databases">
        <title>The genome sequences of Variovorax guangxiensis DSM 27352.</title>
        <authorList>
            <person name="Gao J."/>
            <person name="Sun J."/>
        </authorList>
    </citation>
    <scope>NUCLEOTIDE SEQUENCE [LARGE SCALE GENOMIC DNA]</scope>
    <source>
        <strain evidence="2 3">DSM 27352</strain>
    </source>
</reference>
<gene>
    <name evidence="2" type="ORF">EJP67_09780</name>
</gene>
<keyword evidence="1" id="KW-0472">Membrane</keyword>
<evidence type="ECO:0000256" key="1">
    <source>
        <dbReference type="SAM" id="Phobius"/>
    </source>
</evidence>
<sequence>MVKGIRALIVGLIGAIVLCGFGYFRDWQLTRQTMQAIERCEAEGARERQRSGLDIRLFCNVLEIDELREQRKPLVGVQQEISDLLEEARRRAPYLWYVVAVFFLMVFAIPYLWYFLLRRLREVRDALAGKEA</sequence>